<accession>A0A418AFN5</accession>
<evidence type="ECO:0000313" key="10">
    <source>
        <dbReference type="Proteomes" id="UP000285060"/>
    </source>
</evidence>
<dbReference type="GO" id="GO:0007165">
    <property type="term" value="P:signal transduction"/>
    <property type="evidence" value="ECO:0007669"/>
    <property type="project" value="InterPro"/>
</dbReference>
<evidence type="ECO:0000313" key="9">
    <source>
        <dbReference type="EMBL" id="RHY17257.1"/>
    </source>
</evidence>
<evidence type="ECO:0000256" key="4">
    <source>
        <dbReference type="ARBA" id="ARBA00022643"/>
    </source>
</evidence>
<dbReference type="Gene3D" id="1.20.990.10">
    <property type="entry name" value="NADPH-cytochrome p450 Reductase, Chain A, domain 3"/>
    <property type="match status" value="1"/>
</dbReference>
<sequence length="505" mass="55991">MQTVYTLLVHLVEAPIPPRVIKQHITPSFVSELLIMIQSQDPRERVMVATVLHKIYAKFKSLRLHIRQEFVHAFAQYAEYGHAGYPYGMSELLEVVSSLIRGFATPLQPDHVQLLTKTLLPLLKHSFVHYHQPLLLCITDFIGKDSALASTTVEYLVVHWPKQSTAKQILFLNALEEVLECSPVDCLNDSTKAKVTSVLAKCVASVHFQVAERTLFLWNSAQLVNHSIFNPQHTKQVLPILFPSLMVAFKTHWNVTVRMLAHADAMSLSQFDVANLTQYTMVIFMVASYGTGGPTDDASAFYSWLKTSLKPDLSTMHYTVFGCGNSDYTDSYNGMAKFVDAKIGAFGATRFYDLTLGDAAGEIDHLDNDYAAWESTILDVLAIPAATLAEAHVLSVQALSSTAVQVDFATDVPYKATETLALYPQNAIEIVQAVASRCGFNLTQWVHSPSELTHQEHNPANIPLPCKVIDALTHYVDLCAVSRTILTALAPHATSPSDAERLRHL</sequence>
<dbReference type="InterPro" id="IPR016024">
    <property type="entry name" value="ARM-type_fold"/>
</dbReference>
<evidence type="ECO:0000256" key="6">
    <source>
        <dbReference type="ARBA" id="ARBA00022857"/>
    </source>
</evidence>
<evidence type="ECO:0000256" key="5">
    <source>
        <dbReference type="ARBA" id="ARBA00022827"/>
    </source>
</evidence>
<dbReference type="InterPro" id="IPR003097">
    <property type="entry name" value="CysJ-like_FAD-binding"/>
</dbReference>
<dbReference type="PROSITE" id="PS50902">
    <property type="entry name" value="FLAVODOXIN_LIKE"/>
    <property type="match status" value="1"/>
</dbReference>
<keyword evidence="10" id="KW-1185">Reference proteome</keyword>
<evidence type="ECO:0000259" key="8">
    <source>
        <dbReference type="PROSITE" id="PS50902"/>
    </source>
</evidence>
<dbReference type="InterPro" id="IPR001094">
    <property type="entry name" value="Flavdoxin-like"/>
</dbReference>
<protein>
    <recommendedName>
        <fullName evidence="8">Flavodoxin-like domain-containing protein</fullName>
    </recommendedName>
</protein>
<dbReference type="SUPFAM" id="SSF48371">
    <property type="entry name" value="ARM repeat"/>
    <property type="match status" value="1"/>
</dbReference>
<dbReference type="InterPro" id="IPR002554">
    <property type="entry name" value="PP2A_B56"/>
</dbReference>
<dbReference type="SUPFAM" id="SSF52218">
    <property type="entry name" value="Flavoproteins"/>
    <property type="match status" value="1"/>
</dbReference>
<dbReference type="PANTHER" id="PTHR10257">
    <property type="entry name" value="SERINE/THREONINE PROTEIN PHOSPHATASE 2A PP2A REGULATORY SUBUNIT B"/>
    <property type="match status" value="1"/>
</dbReference>
<dbReference type="PANTHER" id="PTHR10257:SF3">
    <property type="entry name" value="SERINE_THREONINE-PROTEIN PHOSPHATASE 2A 56 KDA REGULATORY SUBUNIT GAMMA ISOFORM"/>
    <property type="match status" value="1"/>
</dbReference>
<dbReference type="AlphaFoldDB" id="A0A418AFN5"/>
<dbReference type="GO" id="GO:0000159">
    <property type="term" value="C:protein phosphatase type 2A complex"/>
    <property type="evidence" value="ECO:0007669"/>
    <property type="project" value="InterPro"/>
</dbReference>
<dbReference type="InterPro" id="IPR011989">
    <property type="entry name" value="ARM-like"/>
</dbReference>
<comment type="cofactor">
    <cofactor evidence="2">
        <name>FAD</name>
        <dbReference type="ChEBI" id="CHEBI:57692"/>
    </cofactor>
</comment>
<evidence type="ECO:0000256" key="3">
    <source>
        <dbReference type="ARBA" id="ARBA00022630"/>
    </source>
</evidence>
<dbReference type="InterPro" id="IPR017938">
    <property type="entry name" value="Riboflavin_synthase-like_b-brl"/>
</dbReference>
<dbReference type="Proteomes" id="UP000285060">
    <property type="component" value="Unassembled WGS sequence"/>
</dbReference>
<dbReference type="InterPro" id="IPR023173">
    <property type="entry name" value="NADPH_Cyt_P450_Rdtase_alpha"/>
</dbReference>
<keyword evidence="6" id="KW-0521">NADP</keyword>
<evidence type="ECO:0000256" key="1">
    <source>
        <dbReference type="ARBA" id="ARBA00001917"/>
    </source>
</evidence>
<comment type="caution">
    <text evidence="9">The sequence shown here is derived from an EMBL/GenBank/DDBJ whole genome shotgun (WGS) entry which is preliminary data.</text>
</comment>
<dbReference type="Gene3D" id="3.40.50.360">
    <property type="match status" value="1"/>
</dbReference>
<feature type="non-terminal residue" evidence="9">
    <location>
        <position position="505"/>
    </location>
</feature>
<dbReference type="GO" id="GO:0010181">
    <property type="term" value="F:FMN binding"/>
    <property type="evidence" value="ECO:0007669"/>
    <property type="project" value="InterPro"/>
</dbReference>
<dbReference type="PRINTS" id="PR00369">
    <property type="entry name" value="FLAVODOXIN"/>
</dbReference>
<keyword evidence="4" id="KW-0288">FMN</keyword>
<evidence type="ECO:0000256" key="7">
    <source>
        <dbReference type="ARBA" id="ARBA00023002"/>
    </source>
</evidence>
<keyword evidence="7" id="KW-0560">Oxidoreductase</keyword>
<keyword evidence="3" id="KW-0285">Flavoprotein</keyword>
<dbReference type="VEuPathDB" id="FungiDB:H310_14710"/>
<comment type="cofactor">
    <cofactor evidence="1">
        <name>FMN</name>
        <dbReference type="ChEBI" id="CHEBI:58210"/>
    </cofactor>
</comment>
<dbReference type="InterPro" id="IPR008254">
    <property type="entry name" value="Flavodoxin/NO_synth"/>
</dbReference>
<keyword evidence="5" id="KW-0274">FAD</keyword>
<feature type="domain" description="Flavodoxin-like" evidence="8">
    <location>
        <begin position="238"/>
        <end position="378"/>
    </location>
</feature>
<dbReference type="Gene3D" id="1.25.10.10">
    <property type="entry name" value="Leucine-rich Repeat Variant"/>
    <property type="match status" value="1"/>
</dbReference>
<dbReference type="SUPFAM" id="SSF63380">
    <property type="entry name" value="Riboflavin synthase domain-like"/>
    <property type="match status" value="1"/>
</dbReference>
<dbReference type="InterPro" id="IPR029039">
    <property type="entry name" value="Flavoprotein-like_sf"/>
</dbReference>
<proteinExistence type="predicted"/>
<dbReference type="Pfam" id="PF01603">
    <property type="entry name" value="B56"/>
    <property type="match status" value="1"/>
</dbReference>
<dbReference type="Pfam" id="PF00667">
    <property type="entry name" value="FAD_binding_1"/>
    <property type="match status" value="1"/>
</dbReference>
<dbReference type="EMBL" id="QUSY01003512">
    <property type="protein sequence ID" value="RHY17257.1"/>
    <property type="molecule type" value="Genomic_DNA"/>
</dbReference>
<dbReference type="GO" id="GO:0016491">
    <property type="term" value="F:oxidoreductase activity"/>
    <property type="evidence" value="ECO:0007669"/>
    <property type="project" value="UniProtKB-KW"/>
</dbReference>
<organism evidence="9 10">
    <name type="scientific">Aphanomyces invadans</name>
    <dbReference type="NCBI Taxonomy" id="157072"/>
    <lineage>
        <taxon>Eukaryota</taxon>
        <taxon>Sar</taxon>
        <taxon>Stramenopiles</taxon>
        <taxon>Oomycota</taxon>
        <taxon>Saprolegniomycetes</taxon>
        <taxon>Saprolegniales</taxon>
        <taxon>Verrucalvaceae</taxon>
        <taxon>Aphanomyces</taxon>
    </lineage>
</organism>
<evidence type="ECO:0000256" key="2">
    <source>
        <dbReference type="ARBA" id="ARBA00001974"/>
    </source>
</evidence>
<gene>
    <name evidence="9" type="ORF">DYB32_010546</name>
</gene>
<reference evidence="9 10" key="1">
    <citation type="submission" date="2018-08" db="EMBL/GenBank/DDBJ databases">
        <title>Aphanomyces genome sequencing and annotation.</title>
        <authorList>
            <person name="Minardi D."/>
            <person name="Oidtmann B."/>
            <person name="Van Der Giezen M."/>
            <person name="Studholme D.J."/>
        </authorList>
    </citation>
    <scope>NUCLEOTIDE SEQUENCE [LARGE SCALE GENOMIC DNA]</scope>
    <source>
        <strain evidence="9 10">NJM0002</strain>
    </source>
</reference>
<name>A0A418AFN5_9STRA</name>
<dbReference type="GO" id="GO:0019888">
    <property type="term" value="F:protein phosphatase regulator activity"/>
    <property type="evidence" value="ECO:0007669"/>
    <property type="project" value="InterPro"/>
</dbReference>